<gene>
    <name evidence="2" type="ORF">TWF718_007661</name>
</gene>
<dbReference type="Pfam" id="PF12138">
    <property type="entry name" value="Spherulin4"/>
    <property type="match status" value="1"/>
</dbReference>
<evidence type="ECO:0000313" key="3">
    <source>
        <dbReference type="Proteomes" id="UP001313282"/>
    </source>
</evidence>
<sequence>MDLFSTTIILFIAILTMTTAHPTNLTSILIPLYIYPTPGAWDPLYSIITAYPTQPFTVIVNPDSGPGPKRFPDDSYIDGVVKLKVFKNVRVIGYVHASYTARKLEDVCKDVDTYTGWDRYPRSDISVDGIFVDEAPDNVGKDGRNLNYMKSVRSRILENFNGIGKSGFTMTNPGVIVDKRFYESSITDAVVSFEDTLKNYYAPGKLEVSKDMTKSPGTPSEMQAIIVTSVDGSPARERYILNKLVERGIGFVYFTTDPDYQKFGTDLAIFVDQVARSNGLVEGKVKVGSGL</sequence>
<dbReference type="PANTHER" id="PTHR35040:SF9">
    <property type="entry name" value="4-LIKE CELL SURFACE PROTEIN, PUTATIVE (AFU_ORTHOLOGUE AFUA_4G14080)-RELATED"/>
    <property type="match status" value="1"/>
</dbReference>
<evidence type="ECO:0008006" key="4">
    <source>
        <dbReference type="Google" id="ProtNLM"/>
    </source>
</evidence>
<name>A0AAN8MPL7_9PEZI</name>
<evidence type="ECO:0000256" key="1">
    <source>
        <dbReference type="SAM" id="SignalP"/>
    </source>
</evidence>
<evidence type="ECO:0000313" key="2">
    <source>
        <dbReference type="EMBL" id="KAK6345754.1"/>
    </source>
</evidence>
<dbReference type="InterPro" id="IPR021986">
    <property type="entry name" value="Spherulin4"/>
</dbReference>
<dbReference type="AlphaFoldDB" id="A0AAN8MPL7"/>
<organism evidence="2 3">
    <name type="scientific">Orbilia javanica</name>
    <dbReference type="NCBI Taxonomy" id="47235"/>
    <lineage>
        <taxon>Eukaryota</taxon>
        <taxon>Fungi</taxon>
        <taxon>Dikarya</taxon>
        <taxon>Ascomycota</taxon>
        <taxon>Pezizomycotina</taxon>
        <taxon>Orbiliomycetes</taxon>
        <taxon>Orbiliales</taxon>
        <taxon>Orbiliaceae</taxon>
        <taxon>Orbilia</taxon>
    </lineage>
</organism>
<proteinExistence type="predicted"/>
<feature type="signal peptide" evidence="1">
    <location>
        <begin position="1"/>
        <end position="20"/>
    </location>
</feature>
<keyword evidence="1" id="KW-0732">Signal</keyword>
<accession>A0AAN8MPL7</accession>
<keyword evidence="3" id="KW-1185">Reference proteome</keyword>
<dbReference type="PANTHER" id="PTHR35040">
    <property type="match status" value="1"/>
</dbReference>
<protein>
    <recommendedName>
        <fullName evidence="4">Spherulin-4</fullName>
    </recommendedName>
</protein>
<reference evidence="2 3" key="1">
    <citation type="submission" date="2019-10" db="EMBL/GenBank/DDBJ databases">
        <authorList>
            <person name="Palmer J.M."/>
        </authorList>
    </citation>
    <scope>NUCLEOTIDE SEQUENCE [LARGE SCALE GENOMIC DNA]</scope>
    <source>
        <strain evidence="2 3">TWF718</strain>
    </source>
</reference>
<feature type="chain" id="PRO_5042914651" description="Spherulin-4" evidence="1">
    <location>
        <begin position="21"/>
        <end position="291"/>
    </location>
</feature>
<dbReference type="Proteomes" id="UP001313282">
    <property type="component" value="Unassembled WGS sequence"/>
</dbReference>
<comment type="caution">
    <text evidence="2">The sequence shown here is derived from an EMBL/GenBank/DDBJ whole genome shotgun (WGS) entry which is preliminary data.</text>
</comment>
<dbReference type="EMBL" id="JAVHNR010000004">
    <property type="protein sequence ID" value="KAK6345754.1"/>
    <property type="molecule type" value="Genomic_DNA"/>
</dbReference>